<evidence type="ECO:0000313" key="2">
    <source>
        <dbReference type="Proteomes" id="UP001374535"/>
    </source>
</evidence>
<name>A0AAQ3N5Z5_VIGMU</name>
<accession>A0AAQ3N5Z5</accession>
<organism evidence="1 2">
    <name type="scientific">Vigna mungo</name>
    <name type="common">Black gram</name>
    <name type="synonym">Phaseolus mungo</name>
    <dbReference type="NCBI Taxonomy" id="3915"/>
    <lineage>
        <taxon>Eukaryota</taxon>
        <taxon>Viridiplantae</taxon>
        <taxon>Streptophyta</taxon>
        <taxon>Embryophyta</taxon>
        <taxon>Tracheophyta</taxon>
        <taxon>Spermatophyta</taxon>
        <taxon>Magnoliopsida</taxon>
        <taxon>eudicotyledons</taxon>
        <taxon>Gunneridae</taxon>
        <taxon>Pentapetalae</taxon>
        <taxon>rosids</taxon>
        <taxon>fabids</taxon>
        <taxon>Fabales</taxon>
        <taxon>Fabaceae</taxon>
        <taxon>Papilionoideae</taxon>
        <taxon>50 kb inversion clade</taxon>
        <taxon>NPAAA clade</taxon>
        <taxon>indigoferoid/millettioid clade</taxon>
        <taxon>Phaseoleae</taxon>
        <taxon>Vigna</taxon>
    </lineage>
</organism>
<gene>
    <name evidence="1" type="ORF">V8G54_024856</name>
</gene>
<dbReference type="AlphaFoldDB" id="A0AAQ3N5Z5"/>
<evidence type="ECO:0000313" key="1">
    <source>
        <dbReference type="EMBL" id="WVZ04050.1"/>
    </source>
</evidence>
<dbReference type="Proteomes" id="UP001374535">
    <property type="component" value="Chromosome 7"/>
</dbReference>
<proteinExistence type="predicted"/>
<keyword evidence="2" id="KW-1185">Reference proteome</keyword>
<dbReference type="EMBL" id="CP144694">
    <property type="protein sequence ID" value="WVZ04050.1"/>
    <property type="molecule type" value="Genomic_DNA"/>
</dbReference>
<reference evidence="1 2" key="1">
    <citation type="journal article" date="2023" name="Life. Sci Alliance">
        <title>Evolutionary insights into 3D genome organization and epigenetic landscape of Vigna mungo.</title>
        <authorList>
            <person name="Junaid A."/>
            <person name="Singh B."/>
            <person name="Bhatia S."/>
        </authorList>
    </citation>
    <scope>NUCLEOTIDE SEQUENCE [LARGE SCALE GENOMIC DNA]</scope>
    <source>
        <strain evidence="1">Urdbean</strain>
    </source>
</reference>
<feature type="non-terminal residue" evidence="1">
    <location>
        <position position="1"/>
    </location>
</feature>
<protein>
    <submittedName>
        <fullName evidence="1">Uncharacterized protein</fullName>
    </submittedName>
</protein>
<sequence length="139" mass="16255">EKLSSLGTYTVLLLSSDNGSVQPPLYLKYANFISQFKCNFVNIFIYLFEFNFYNIFSLNSCEMNGNVGQRKSQGSCGRECSHNRSHRSTHDCVELDNHSRFARTCQYEFRRKTISLNSFDHRPFLNDNEMIILIFLLQL</sequence>